<dbReference type="InterPro" id="IPR051277">
    <property type="entry name" value="SEZ6_CSMD_C4BPB_Regulators"/>
</dbReference>
<dbReference type="Ensembl" id="ENSPCET00000002819.1">
    <property type="protein sequence ID" value="ENSPCEP00000002723.1"/>
    <property type="gene ID" value="ENSPCEG00000002205.1"/>
</dbReference>
<dbReference type="Gene3D" id="2.10.70.10">
    <property type="entry name" value="Complement Module, domain 1"/>
    <property type="match status" value="1"/>
</dbReference>
<dbReference type="CDD" id="cd00033">
    <property type="entry name" value="CCP"/>
    <property type="match status" value="1"/>
</dbReference>
<comment type="caution">
    <text evidence="5">Lacks conserved residue(s) required for the propagation of feature annotation.</text>
</comment>
<evidence type="ECO:0000259" key="6">
    <source>
        <dbReference type="PROSITE" id="PS01180"/>
    </source>
</evidence>
<organism evidence="8 9">
    <name type="scientific">Pelusios castaneus</name>
    <name type="common">West African mud turtle</name>
    <dbReference type="NCBI Taxonomy" id="367368"/>
    <lineage>
        <taxon>Eukaryota</taxon>
        <taxon>Metazoa</taxon>
        <taxon>Chordata</taxon>
        <taxon>Craniata</taxon>
        <taxon>Vertebrata</taxon>
        <taxon>Euteleostomi</taxon>
        <taxon>Archelosauria</taxon>
        <taxon>Testudinata</taxon>
        <taxon>Testudines</taxon>
        <taxon>Pleurodira</taxon>
        <taxon>Pelomedusidae</taxon>
        <taxon>Pelusios</taxon>
    </lineage>
</organism>
<evidence type="ECO:0000259" key="7">
    <source>
        <dbReference type="PROSITE" id="PS50923"/>
    </source>
</evidence>
<feature type="domain" description="CUB" evidence="6">
    <location>
        <begin position="1"/>
        <end position="101"/>
    </location>
</feature>
<evidence type="ECO:0000256" key="2">
    <source>
        <dbReference type="ARBA" id="ARBA00022729"/>
    </source>
</evidence>
<evidence type="ECO:0000256" key="4">
    <source>
        <dbReference type="ARBA" id="ARBA00023157"/>
    </source>
</evidence>
<dbReference type="Pfam" id="PF00431">
    <property type="entry name" value="CUB"/>
    <property type="match status" value="1"/>
</dbReference>
<dbReference type="AlphaFoldDB" id="A0A8C8RBL8"/>
<dbReference type="SMART" id="SM00042">
    <property type="entry name" value="CUB"/>
    <property type="match status" value="1"/>
</dbReference>
<reference evidence="8" key="1">
    <citation type="submission" date="2025-08" db="UniProtKB">
        <authorList>
            <consortium name="Ensembl"/>
        </authorList>
    </citation>
    <scope>IDENTIFICATION</scope>
</reference>
<dbReference type="FunFam" id="2.10.70.10:FF:000002">
    <property type="entry name" value="CUB and Sushi multiple domains 3"/>
    <property type="match status" value="1"/>
</dbReference>
<dbReference type="SMART" id="SM00032">
    <property type="entry name" value="CCP"/>
    <property type="match status" value="1"/>
</dbReference>
<dbReference type="Gene3D" id="2.60.120.290">
    <property type="entry name" value="Spermadhesin, CUB domain"/>
    <property type="match status" value="1"/>
</dbReference>
<dbReference type="InterPro" id="IPR035914">
    <property type="entry name" value="Sperma_CUB_dom_sf"/>
</dbReference>
<dbReference type="PROSITE" id="PS50923">
    <property type="entry name" value="SUSHI"/>
    <property type="match status" value="1"/>
</dbReference>
<name>A0A8C8RBL8_9SAUR</name>
<dbReference type="PROSITE" id="PS01180">
    <property type="entry name" value="CUB"/>
    <property type="match status" value="1"/>
</dbReference>
<feature type="disulfide bond" evidence="5">
    <location>
        <begin position="128"/>
        <end position="155"/>
    </location>
</feature>
<keyword evidence="1 5" id="KW-0768">Sushi</keyword>
<evidence type="ECO:0000313" key="8">
    <source>
        <dbReference type="Ensembl" id="ENSPCEP00000002723.1"/>
    </source>
</evidence>
<proteinExistence type="predicted"/>
<dbReference type="CDD" id="cd00041">
    <property type="entry name" value="CUB"/>
    <property type="match status" value="1"/>
</dbReference>
<dbReference type="InterPro" id="IPR000436">
    <property type="entry name" value="Sushi_SCR_CCP_dom"/>
</dbReference>
<dbReference type="Proteomes" id="UP000694393">
    <property type="component" value="Unplaced"/>
</dbReference>
<dbReference type="PANTHER" id="PTHR45656">
    <property type="entry name" value="PROTEIN CBR-CLEC-78"/>
    <property type="match status" value="1"/>
</dbReference>
<reference evidence="8" key="2">
    <citation type="submission" date="2025-09" db="UniProtKB">
        <authorList>
            <consortium name="Ensembl"/>
        </authorList>
    </citation>
    <scope>IDENTIFICATION</scope>
</reference>
<dbReference type="SUPFAM" id="SSF49854">
    <property type="entry name" value="Spermadhesin, CUB domain"/>
    <property type="match status" value="1"/>
</dbReference>
<dbReference type="InterPro" id="IPR035976">
    <property type="entry name" value="Sushi/SCR/CCP_sf"/>
</dbReference>
<evidence type="ECO:0000256" key="1">
    <source>
        <dbReference type="ARBA" id="ARBA00022659"/>
    </source>
</evidence>
<feature type="domain" description="Sushi" evidence="7">
    <location>
        <begin position="100"/>
        <end position="157"/>
    </location>
</feature>
<dbReference type="SUPFAM" id="SSF57535">
    <property type="entry name" value="Complement control module/SCR domain"/>
    <property type="match status" value="1"/>
</dbReference>
<evidence type="ECO:0000256" key="3">
    <source>
        <dbReference type="ARBA" id="ARBA00022737"/>
    </source>
</evidence>
<dbReference type="Pfam" id="PF00084">
    <property type="entry name" value="Sushi"/>
    <property type="match status" value="1"/>
</dbReference>
<keyword evidence="3" id="KW-0677">Repeat</keyword>
<dbReference type="PANTHER" id="PTHR45656:SF4">
    <property type="entry name" value="PROTEIN CBR-CLEC-78"/>
    <property type="match status" value="1"/>
</dbReference>
<protein>
    <submittedName>
        <fullName evidence="8">Uncharacterized protein</fullName>
    </submittedName>
</protein>
<sequence length="177" mass="20061">MAISHYKYGSSLHCVWLIILVQNYSMEKCLFSHVPGRFKTEVNYDTLEVRDGKSYSSPLIGVYDGTQVPQFLISTSNYLYLLFSTDKSHSDIGFQIRYENHCLDPGIPVNGRRHGNDFYVGALVTFSCDSGYTLSDGEALECEPNFQWSRPLPSCEGKDLGKADCCKLVEKYFLCTF</sequence>
<keyword evidence="4 5" id="KW-1015">Disulfide bond</keyword>
<dbReference type="InterPro" id="IPR000859">
    <property type="entry name" value="CUB_dom"/>
</dbReference>
<evidence type="ECO:0000313" key="9">
    <source>
        <dbReference type="Proteomes" id="UP000694393"/>
    </source>
</evidence>
<evidence type="ECO:0000256" key="5">
    <source>
        <dbReference type="PROSITE-ProRule" id="PRU00302"/>
    </source>
</evidence>
<accession>A0A8C8RBL8</accession>
<keyword evidence="2" id="KW-0732">Signal</keyword>
<keyword evidence="9" id="KW-1185">Reference proteome</keyword>